<dbReference type="PROSITE" id="PS51212">
    <property type="entry name" value="WSC"/>
    <property type="match status" value="1"/>
</dbReference>
<evidence type="ECO:0000313" key="11">
    <source>
        <dbReference type="EMBL" id="CAD6502974.1"/>
    </source>
</evidence>
<evidence type="ECO:0000256" key="1">
    <source>
        <dbReference type="ARBA" id="ARBA00004167"/>
    </source>
</evidence>
<dbReference type="Pfam" id="PF01822">
    <property type="entry name" value="WSC"/>
    <property type="match status" value="1"/>
</dbReference>
<dbReference type="InterPro" id="IPR051836">
    <property type="entry name" value="Kremen_rcpt"/>
</dbReference>
<evidence type="ECO:0000256" key="2">
    <source>
        <dbReference type="ARBA" id="ARBA00022692"/>
    </source>
</evidence>
<evidence type="ECO:0000256" key="6">
    <source>
        <dbReference type="ARBA" id="ARBA00023180"/>
    </source>
</evidence>
<evidence type="ECO:0000313" key="12">
    <source>
        <dbReference type="Proteomes" id="UP000683417"/>
    </source>
</evidence>
<evidence type="ECO:0000256" key="7">
    <source>
        <dbReference type="SAM" id="MobiDB-lite"/>
    </source>
</evidence>
<evidence type="ECO:0000259" key="10">
    <source>
        <dbReference type="PROSITE" id="PS51212"/>
    </source>
</evidence>
<dbReference type="SMART" id="SM00321">
    <property type="entry name" value="WSC"/>
    <property type="match status" value="1"/>
</dbReference>
<feature type="signal peptide" evidence="9">
    <location>
        <begin position="1"/>
        <end position="22"/>
    </location>
</feature>
<feature type="region of interest" description="Disordered" evidence="7">
    <location>
        <begin position="120"/>
        <end position="148"/>
    </location>
</feature>
<keyword evidence="6" id="KW-0325">Glycoprotein</keyword>
<keyword evidence="3 9" id="KW-0732">Signal</keyword>
<comment type="caution">
    <text evidence="11">The sequence shown here is derived from an EMBL/GenBank/DDBJ whole genome shotgun (WGS) entry which is preliminary data.</text>
</comment>
<dbReference type="PANTHER" id="PTHR24269:SF16">
    <property type="entry name" value="PROTEIN SLG1"/>
    <property type="match status" value="1"/>
</dbReference>
<evidence type="ECO:0000256" key="4">
    <source>
        <dbReference type="ARBA" id="ARBA00022989"/>
    </source>
</evidence>
<keyword evidence="5 8" id="KW-0472">Membrane</keyword>
<evidence type="ECO:0000256" key="5">
    <source>
        <dbReference type="ARBA" id="ARBA00023136"/>
    </source>
</evidence>
<dbReference type="PANTHER" id="PTHR24269">
    <property type="entry name" value="KREMEN PROTEIN"/>
    <property type="match status" value="1"/>
</dbReference>
<keyword evidence="2 8" id="KW-0812">Transmembrane</keyword>
<protein>
    <submittedName>
        <fullName evidence="11">BgTH12-02648</fullName>
    </submittedName>
</protein>
<reference evidence="11" key="1">
    <citation type="submission" date="2020-10" db="EMBL/GenBank/DDBJ databases">
        <authorList>
            <person name="Muller C M."/>
        </authorList>
    </citation>
    <scope>NUCLEOTIDE SEQUENCE</scope>
    <source>
        <strain evidence="11">THUN-12</strain>
    </source>
</reference>
<dbReference type="InterPro" id="IPR002889">
    <property type="entry name" value="WSC_carb-bd"/>
</dbReference>
<evidence type="ECO:0000256" key="8">
    <source>
        <dbReference type="SAM" id="Phobius"/>
    </source>
</evidence>
<feature type="domain" description="WSC" evidence="10">
    <location>
        <begin position="24"/>
        <end position="112"/>
    </location>
</feature>
<sequence>MKSTSAVTTLAIGLYTTAKVFAASASPKGCYSSSNGLTLNGSQTFNSIGACSQTCLATKSVTMAMQDSNCYCGSKLPPTNSLVDDAKCAIPCPGYPSDVCGGNGFYSLYLTGLSAVVENSDSSDSSSSSSSSTTSPSKSSATSSASPSIVTVGGQTVVVTANPESSSSTAPKPSEPNKAGVAVGIVFGLLGFAALAGGILVFMRNRKRRAIEEEHRQAAAVNSFIDGGKYGGPVTDTRLDPAAMATRRMSDGSIADNQDYSRRILKVVIGL</sequence>
<accession>A0A9W4GEW3</accession>
<evidence type="ECO:0000256" key="9">
    <source>
        <dbReference type="SAM" id="SignalP"/>
    </source>
</evidence>
<proteinExistence type="predicted"/>
<gene>
    <name evidence="11" type="ORF">BGTH12_LOCUS4332</name>
</gene>
<name>A0A9W4GEW3_BLUGR</name>
<dbReference type="GO" id="GO:0005886">
    <property type="term" value="C:plasma membrane"/>
    <property type="evidence" value="ECO:0007669"/>
    <property type="project" value="TreeGrafter"/>
</dbReference>
<dbReference type="Proteomes" id="UP000683417">
    <property type="component" value="Unassembled WGS sequence"/>
</dbReference>
<dbReference type="AlphaFoldDB" id="A0A9W4GEW3"/>
<keyword evidence="4 8" id="KW-1133">Transmembrane helix</keyword>
<comment type="subcellular location">
    <subcellularLocation>
        <location evidence="1">Membrane</location>
        <topology evidence="1">Single-pass membrane protein</topology>
    </subcellularLocation>
</comment>
<feature type="chain" id="PRO_5040975210" evidence="9">
    <location>
        <begin position="23"/>
        <end position="271"/>
    </location>
</feature>
<evidence type="ECO:0000256" key="3">
    <source>
        <dbReference type="ARBA" id="ARBA00022729"/>
    </source>
</evidence>
<dbReference type="EMBL" id="CAJHIT010000007">
    <property type="protein sequence ID" value="CAD6502974.1"/>
    <property type="molecule type" value="Genomic_DNA"/>
</dbReference>
<feature type="transmembrane region" description="Helical" evidence="8">
    <location>
        <begin position="179"/>
        <end position="202"/>
    </location>
</feature>
<organism evidence="11 12">
    <name type="scientific">Blumeria graminis f. sp. triticale</name>
    <dbReference type="NCBI Taxonomy" id="1689686"/>
    <lineage>
        <taxon>Eukaryota</taxon>
        <taxon>Fungi</taxon>
        <taxon>Dikarya</taxon>
        <taxon>Ascomycota</taxon>
        <taxon>Pezizomycotina</taxon>
        <taxon>Leotiomycetes</taxon>
        <taxon>Erysiphales</taxon>
        <taxon>Erysiphaceae</taxon>
        <taxon>Blumeria</taxon>
    </lineage>
</organism>